<dbReference type="RefSeq" id="XP_031000240.1">
    <property type="nucleotide sequence ID" value="XM_031134310.1"/>
</dbReference>
<feature type="region of interest" description="Disordered" evidence="4">
    <location>
        <begin position="454"/>
        <end position="521"/>
    </location>
</feature>
<keyword evidence="6" id="KW-1185">Reference proteome</keyword>
<dbReference type="Proteomes" id="UP000319257">
    <property type="component" value="Unassembled WGS sequence"/>
</dbReference>
<dbReference type="GO" id="GO:0016593">
    <property type="term" value="C:Cdc73/Paf1 complex"/>
    <property type="evidence" value="ECO:0007669"/>
    <property type="project" value="InterPro"/>
</dbReference>
<dbReference type="EMBL" id="SKBQ01000110">
    <property type="protein sequence ID" value="TPX18529.1"/>
    <property type="molecule type" value="Genomic_DNA"/>
</dbReference>
<comment type="similarity">
    <text evidence="2">Belongs to the PAF1 family.</text>
</comment>
<feature type="compositionally biased region" description="Basic and acidic residues" evidence="4">
    <location>
        <begin position="482"/>
        <end position="498"/>
    </location>
</feature>
<dbReference type="FunCoup" id="A0A507BM00">
    <property type="interactions" value="302"/>
</dbReference>
<dbReference type="Pfam" id="PF03985">
    <property type="entry name" value="Paf1"/>
    <property type="match status" value="1"/>
</dbReference>
<gene>
    <name evidence="5" type="ORF">E0L32_011567</name>
</gene>
<dbReference type="GO" id="GO:0006368">
    <property type="term" value="P:transcription elongation by RNA polymerase II"/>
    <property type="evidence" value="ECO:0007669"/>
    <property type="project" value="InterPro"/>
</dbReference>
<protein>
    <submittedName>
        <fullName evidence="5">Uncharacterized protein</fullName>
    </submittedName>
</protein>
<sequence length="521" mass="57120">MSSSASRSSGVHQDFIARIRFSNALPPPPCPPKLLDIPNTGLASGQYTTPGFASRLAREQPLNVEADAELGMPLDLVGMPGVFDGDERSIQAPAHTPQVHPHDRPLLRPLSTLGKPKVSEVAVSFLRRTEYISTGAVKRSEASPLRPGAGNAKPKRPEKRKSPEPDAGTPAYVRRKIEHSFAVTQKALRPEGQRNIRHPTRKGLRLVEAYPMIPDLDAFPDSGAYVTVKFATNPVSGHIVGGGTGTSKAYDTRLLSGIFKPIERSATEEAAYEAALEAWEQDPERNPKPSNTMNYDFYLPETQDTGDKFRAKFDVENPDRDDADLYTAQSSGQGCFQFARVRGYEASDEKELAHDTKYDEEIILSFTGDGNVPGGKVAGASKGGAVLYYPVMQRSTVRSQRGKNIAKVTGGFGGGGVGRNDEEIIDQLDVTLEDPNEEMLEHVARIKADPLHFHEQEEEEEEEQARAEEQSHEVRDDEDEDAPRGNRDGADSDDEARSPETNGNRRGVESEEDDAEGDEEE</sequence>
<dbReference type="PANTHER" id="PTHR23188:SF12">
    <property type="entry name" value="RNA POLYMERASE II-ASSOCIATED FACTOR 1 HOMOLOG"/>
    <property type="match status" value="1"/>
</dbReference>
<dbReference type="OrthoDB" id="10260285at2759"/>
<feature type="compositionally biased region" description="Basic and acidic residues" evidence="4">
    <location>
        <begin position="464"/>
        <end position="475"/>
    </location>
</feature>
<evidence type="ECO:0000256" key="3">
    <source>
        <dbReference type="ARBA" id="ARBA00023242"/>
    </source>
</evidence>
<evidence type="ECO:0000256" key="2">
    <source>
        <dbReference type="ARBA" id="ARBA00007560"/>
    </source>
</evidence>
<reference evidence="5 6" key="1">
    <citation type="submission" date="2019-06" db="EMBL/GenBank/DDBJ databases">
        <title>Draft genome sequence of the filamentous fungus Phialemoniopsis curvata isolated from diesel fuel.</title>
        <authorList>
            <person name="Varaljay V.A."/>
            <person name="Lyon W.J."/>
            <person name="Crouch A.L."/>
            <person name="Drake C.E."/>
            <person name="Hollomon J.M."/>
            <person name="Nadeau L.J."/>
            <person name="Nunn H.S."/>
            <person name="Stevenson B.S."/>
            <person name="Bojanowski C.L."/>
            <person name="Crookes-Goodson W.J."/>
        </authorList>
    </citation>
    <scope>NUCLEOTIDE SEQUENCE [LARGE SCALE GENOMIC DNA]</scope>
    <source>
        <strain evidence="5 6">D216</strain>
    </source>
</reference>
<comment type="caution">
    <text evidence="5">The sequence shown here is derived from an EMBL/GenBank/DDBJ whole genome shotgun (WGS) entry which is preliminary data.</text>
</comment>
<dbReference type="GeneID" id="41979014"/>
<evidence type="ECO:0000256" key="4">
    <source>
        <dbReference type="SAM" id="MobiDB-lite"/>
    </source>
</evidence>
<keyword evidence="3" id="KW-0539">Nucleus</keyword>
<feature type="compositionally biased region" description="Acidic residues" evidence="4">
    <location>
        <begin position="510"/>
        <end position="521"/>
    </location>
</feature>
<dbReference type="PANTHER" id="PTHR23188">
    <property type="entry name" value="RNA POLYMERASE II-ASSOCIATED FACTOR 1 HOMOLOG"/>
    <property type="match status" value="1"/>
</dbReference>
<dbReference type="GO" id="GO:0003682">
    <property type="term" value="F:chromatin binding"/>
    <property type="evidence" value="ECO:0007669"/>
    <property type="project" value="TreeGrafter"/>
</dbReference>
<organism evidence="5 6">
    <name type="scientific">Thyridium curvatum</name>
    <dbReference type="NCBI Taxonomy" id="1093900"/>
    <lineage>
        <taxon>Eukaryota</taxon>
        <taxon>Fungi</taxon>
        <taxon>Dikarya</taxon>
        <taxon>Ascomycota</taxon>
        <taxon>Pezizomycotina</taxon>
        <taxon>Sordariomycetes</taxon>
        <taxon>Sordariomycetidae</taxon>
        <taxon>Thyridiales</taxon>
        <taxon>Thyridiaceae</taxon>
        <taxon>Thyridium</taxon>
    </lineage>
</organism>
<dbReference type="GO" id="GO:0000993">
    <property type="term" value="F:RNA polymerase II complex binding"/>
    <property type="evidence" value="ECO:0007669"/>
    <property type="project" value="TreeGrafter"/>
</dbReference>
<dbReference type="InterPro" id="IPR007133">
    <property type="entry name" value="RNA_pol_II-assoc_Paf1"/>
</dbReference>
<comment type="subcellular location">
    <subcellularLocation>
        <location evidence="1">Nucleus</location>
    </subcellularLocation>
</comment>
<dbReference type="InParanoid" id="A0A507BM00"/>
<feature type="region of interest" description="Disordered" evidence="4">
    <location>
        <begin position="137"/>
        <end position="169"/>
    </location>
</feature>
<dbReference type="STRING" id="1093900.A0A507BM00"/>
<name>A0A507BM00_9PEZI</name>
<evidence type="ECO:0000256" key="1">
    <source>
        <dbReference type="ARBA" id="ARBA00004123"/>
    </source>
</evidence>
<accession>A0A507BM00</accession>
<evidence type="ECO:0000313" key="5">
    <source>
        <dbReference type="EMBL" id="TPX18529.1"/>
    </source>
</evidence>
<evidence type="ECO:0000313" key="6">
    <source>
        <dbReference type="Proteomes" id="UP000319257"/>
    </source>
</evidence>
<proteinExistence type="inferred from homology"/>
<dbReference type="AlphaFoldDB" id="A0A507BM00"/>